<dbReference type="Gene3D" id="1.10.4020.10">
    <property type="entry name" value="DNA breaking-rejoining enzymes"/>
    <property type="match status" value="1"/>
</dbReference>
<dbReference type="InterPro" id="IPR041588">
    <property type="entry name" value="Integrase_H2C2"/>
</dbReference>
<dbReference type="SUPFAM" id="SSF53098">
    <property type="entry name" value="Ribonuclease H-like"/>
    <property type="match status" value="1"/>
</dbReference>
<evidence type="ECO:0000256" key="2">
    <source>
        <dbReference type="SAM" id="Coils"/>
    </source>
</evidence>
<dbReference type="SUPFAM" id="SSF47353">
    <property type="entry name" value="Retrovirus capsid dimerization domain-like"/>
    <property type="match status" value="1"/>
</dbReference>
<evidence type="ECO:0000256" key="3">
    <source>
        <dbReference type="SAM" id="MobiDB-lite"/>
    </source>
</evidence>
<organism evidence="6 7">
    <name type="scientific">Oryzias latipes</name>
    <name type="common">Japanese rice fish</name>
    <name type="synonym">Japanese killifish</name>
    <dbReference type="NCBI Taxonomy" id="8090"/>
    <lineage>
        <taxon>Eukaryota</taxon>
        <taxon>Metazoa</taxon>
        <taxon>Chordata</taxon>
        <taxon>Craniata</taxon>
        <taxon>Vertebrata</taxon>
        <taxon>Euteleostomi</taxon>
        <taxon>Actinopterygii</taxon>
        <taxon>Neopterygii</taxon>
        <taxon>Teleostei</taxon>
        <taxon>Neoteleostei</taxon>
        <taxon>Acanthomorphata</taxon>
        <taxon>Ovalentaria</taxon>
        <taxon>Atherinomorphae</taxon>
        <taxon>Beloniformes</taxon>
        <taxon>Adrianichthyidae</taxon>
        <taxon>Oryziinae</taxon>
        <taxon>Oryzias</taxon>
    </lineage>
</organism>
<feature type="domain" description="Integrase zinc-binding" evidence="5">
    <location>
        <begin position="666"/>
        <end position="722"/>
    </location>
</feature>
<evidence type="ECO:0000313" key="7">
    <source>
        <dbReference type="Proteomes" id="UP000265200"/>
    </source>
</evidence>
<dbReference type="AlphaFoldDB" id="A0A3P9JAN5"/>
<evidence type="ECO:0000256" key="1">
    <source>
        <dbReference type="ARBA" id="ARBA00039658"/>
    </source>
</evidence>
<evidence type="ECO:0000313" key="6">
    <source>
        <dbReference type="Ensembl" id="ENSORLP00015029309.1"/>
    </source>
</evidence>
<feature type="coiled-coil region" evidence="2">
    <location>
        <begin position="111"/>
        <end position="138"/>
    </location>
</feature>
<dbReference type="Ensembl" id="ENSORLT00015032266.1">
    <property type="protein sequence ID" value="ENSORLP00015029309.1"/>
    <property type="gene ID" value="ENSORLG00015012377.1"/>
</dbReference>
<protein>
    <recommendedName>
        <fullName evidence="1">Gypsy retrotransposon integrase-like protein 1</fullName>
    </recommendedName>
</protein>
<accession>A0A3P9JAN5</accession>
<dbReference type="FunFam" id="1.10.340.70:FF:000001">
    <property type="entry name" value="Retrovirus-related Pol polyprotein from transposon gypsy-like Protein"/>
    <property type="match status" value="1"/>
</dbReference>
<feature type="compositionally biased region" description="Basic and acidic residues" evidence="3">
    <location>
        <begin position="582"/>
        <end position="592"/>
    </location>
</feature>
<feature type="region of interest" description="Disordered" evidence="3">
    <location>
        <begin position="331"/>
        <end position="350"/>
    </location>
</feature>
<reference evidence="6" key="3">
    <citation type="submission" date="2025-08" db="UniProtKB">
        <authorList>
            <consortium name="Ensembl"/>
        </authorList>
    </citation>
    <scope>IDENTIFICATION</scope>
    <source>
        <strain evidence="6">HSOK</strain>
    </source>
</reference>
<dbReference type="Pfam" id="PF02023">
    <property type="entry name" value="SCAN"/>
    <property type="match status" value="1"/>
</dbReference>
<feature type="compositionally biased region" description="Polar residues" evidence="3">
    <location>
        <begin position="331"/>
        <end position="342"/>
    </location>
</feature>
<name>A0A3P9JAN5_ORYLA</name>
<reference evidence="6" key="4">
    <citation type="submission" date="2025-09" db="UniProtKB">
        <authorList>
            <consortium name="Ensembl"/>
        </authorList>
    </citation>
    <scope>IDENTIFICATION</scope>
    <source>
        <strain evidence="6">HSOK</strain>
    </source>
</reference>
<dbReference type="InterPro" id="IPR003309">
    <property type="entry name" value="SCAN_dom"/>
</dbReference>
<evidence type="ECO:0000259" key="5">
    <source>
        <dbReference type="Pfam" id="PF17921"/>
    </source>
</evidence>
<dbReference type="PANTHER" id="PTHR46888">
    <property type="entry name" value="ZINC KNUCKLE DOMAINCONTAINING PROTEIN-RELATED"/>
    <property type="match status" value="1"/>
</dbReference>
<dbReference type="GO" id="GO:0003676">
    <property type="term" value="F:nucleic acid binding"/>
    <property type="evidence" value="ECO:0007669"/>
    <property type="project" value="InterPro"/>
</dbReference>
<dbReference type="InterPro" id="IPR036397">
    <property type="entry name" value="RNaseH_sf"/>
</dbReference>
<dbReference type="Gene3D" id="3.30.420.10">
    <property type="entry name" value="Ribonuclease H-like superfamily/Ribonuclease H"/>
    <property type="match status" value="1"/>
</dbReference>
<evidence type="ECO:0000259" key="4">
    <source>
        <dbReference type="Pfam" id="PF02023"/>
    </source>
</evidence>
<dbReference type="Gene3D" id="1.10.340.70">
    <property type="match status" value="1"/>
</dbReference>
<feature type="region of interest" description="Disordered" evidence="3">
    <location>
        <begin position="573"/>
        <end position="598"/>
    </location>
</feature>
<dbReference type="Proteomes" id="UP000265200">
    <property type="component" value="Chromosome 1"/>
</dbReference>
<dbReference type="InterPro" id="IPR012337">
    <property type="entry name" value="RNaseH-like_sf"/>
</dbReference>
<proteinExistence type="predicted"/>
<dbReference type="PANTHER" id="PTHR46888:SF13">
    <property type="entry name" value="RIBONUCLEASE H"/>
    <property type="match status" value="1"/>
</dbReference>
<keyword evidence="2" id="KW-0175">Coiled coil</keyword>
<feature type="domain" description="SCAN box" evidence="4">
    <location>
        <begin position="236"/>
        <end position="324"/>
    </location>
</feature>
<dbReference type="InterPro" id="IPR038269">
    <property type="entry name" value="SCAN_sf"/>
</dbReference>
<dbReference type="Pfam" id="PF17921">
    <property type="entry name" value="Integrase_H2C2"/>
    <property type="match status" value="1"/>
</dbReference>
<reference evidence="6 7" key="2">
    <citation type="submission" date="2017-04" db="EMBL/GenBank/DDBJ databases">
        <title>CpG methylation of centromeres and impact of large insertions on vertebrate speciation.</title>
        <authorList>
            <person name="Ichikawa K."/>
            <person name="Yoshimura J."/>
            <person name="Morishita S."/>
        </authorList>
    </citation>
    <scope>NUCLEOTIDE SEQUENCE</scope>
    <source>
        <strain evidence="6 7">HSOK</strain>
    </source>
</reference>
<sequence length="795" mass="88349">MDVFLEDFLAAPSRAKLDGCTKARLILVANSFGLEVSSSIRKAEIKQLLCEALLERGVFSASPVAEEKDGDAAETKVAEVAGVFDARQKTESGSDFHSHMSTEDLRLTLRIKEVETRHKELEVQAMHLRVRALELENKPSVATSPPGTSVSPLNGFDISKYIPLVPSFRESEVDSYFGAFERIATALNWPKECWSLLLQCKLVGKAQEVCSSLSLDQSLDYEVLKKTVLQAYELVPEAYRQNFRNVVKTANQTFVEFAREKSILFDKWCSACEVKSLEDLRELILLEEFKKCLPERMVIYLNEQKVTGLMKAAVLADEFILTHKNVFHPSINRNSNNEQKTSPKAARKGMPTSIGDNRECFYCHKPGHLVATCHVLKKKLTRNSVTPTGVGFVNSVLIEKSSIEQNPQTDVEPNFVPFISHGYVSLTGEDKDKVPVTILRDTGAYQSFMLESVLQLSEETSCGSDLLVWGIKMSVLRVPLHEVHLHSPLVTGRVKVAIRSRLPISGVSFILGNDLAGGQVFPLPEVVEKPSVASSAFASSVPNVFPVCAITRAQARKMGETIDLSESFMSTLDESETLQPPQKRESTIKSETKSGCQTDNMTLNVTRDMLITAQQNDPTLAACFSSAVDNGGEKMPNVIYFMENGILMRRWTQHSSDLDNTDQLVVPRNFRLQVLSLAHDSSLAGHLGVKKTYHRILRNFFWPGLRSDVADYCRSCYTCQLVGKPNQPIPQAPLKPIPVLGEPFERVLLDCVGPLPKTKSGHQYILTVMCAATRFPEAIPLRTMKATPIVKALIK</sequence>
<reference key="1">
    <citation type="journal article" date="2007" name="Nature">
        <title>The medaka draft genome and insights into vertebrate genome evolution.</title>
        <authorList>
            <person name="Kasahara M."/>
            <person name="Naruse K."/>
            <person name="Sasaki S."/>
            <person name="Nakatani Y."/>
            <person name="Qu W."/>
            <person name="Ahsan B."/>
            <person name="Yamada T."/>
            <person name="Nagayasu Y."/>
            <person name="Doi K."/>
            <person name="Kasai Y."/>
            <person name="Jindo T."/>
            <person name="Kobayashi D."/>
            <person name="Shimada A."/>
            <person name="Toyoda A."/>
            <person name="Kuroki Y."/>
            <person name="Fujiyama A."/>
            <person name="Sasaki T."/>
            <person name="Shimizu A."/>
            <person name="Asakawa S."/>
            <person name="Shimizu N."/>
            <person name="Hashimoto S."/>
            <person name="Yang J."/>
            <person name="Lee Y."/>
            <person name="Matsushima K."/>
            <person name="Sugano S."/>
            <person name="Sakaizumi M."/>
            <person name="Narita T."/>
            <person name="Ohishi K."/>
            <person name="Haga S."/>
            <person name="Ohta F."/>
            <person name="Nomoto H."/>
            <person name="Nogata K."/>
            <person name="Morishita T."/>
            <person name="Endo T."/>
            <person name="Shin-I T."/>
            <person name="Takeda H."/>
            <person name="Morishita S."/>
            <person name="Kohara Y."/>
        </authorList>
    </citation>
    <scope>NUCLEOTIDE SEQUENCE [LARGE SCALE GENOMIC DNA]</scope>
    <source>
        <strain>Hd-rR</strain>
    </source>
</reference>